<dbReference type="GeneID" id="88360341"/>
<feature type="domain" description="N-acetyltransferase" evidence="1">
    <location>
        <begin position="3"/>
        <end position="202"/>
    </location>
</feature>
<organism evidence="2 3">
    <name type="scientific">Nocardia terpenica</name>
    <dbReference type="NCBI Taxonomy" id="455432"/>
    <lineage>
        <taxon>Bacteria</taxon>
        <taxon>Bacillati</taxon>
        <taxon>Actinomycetota</taxon>
        <taxon>Actinomycetes</taxon>
        <taxon>Mycobacteriales</taxon>
        <taxon>Nocardiaceae</taxon>
        <taxon>Nocardia</taxon>
    </lineage>
</organism>
<dbReference type="PANTHER" id="PTHR42791:SF1">
    <property type="entry name" value="N-ACETYLTRANSFERASE DOMAIN-CONTAINING PROTEIN"/>
    <property type="match status" value="1"/>
</dbReference>
<gene>
    <name evidence="2" type="ORF">CRH09_23640</name>
</gene>
<dbReference type="GO" id="GO:0016747">
    <property type="term" value="F:acyltransferase activity, transferring groups other than amino-acyl groups"/>
    <property type="evidence" value="ECO:0007669"/>
    <property type="project" value="InterPro"/>
</dbReference>
<dbReference type="InterPro" id="IPR052523">
    <property type="entry name" value="Trichothecene_AcTrans"/>
</dbReference>
<evidence type="ECO:0000259" key="1">
    <source>
        <dbReference type="PROSITE" id="PS51186"/>
    </source>
</evidence>
<dbReference type="Proteomes" id="UP000221961">
    <property type="component" value="Chromosome"/>
</dbReference>
<dbReference type="AlphaFoldDB" id="A0A291RMD3"/>
<reference evidence="2 3" key="1">
    <citation type="submission" date="2017-10" db="EMBL/GenBank/DDBJ databases">
        <title>Comparative genomics between pathogenic Norcardia.</title>
        <authorList>
            <person name="Zeng L."/>
        </authorList>
    </citation>
    <scope>NUCLEOTIDE SEQUENCE [LARGE SCALE GENOMIC DNA]</scope>
    <source>
        <strain evidence="2 3">NC_YFY_NT001</strain>
    </source>
</reference>
<sequence>MKTTVRAAEACEVGRLGRVLGRAFADDPIIGWLIPSETNRARRAAIMFTTMARHHYLRHGGADVACDETGEIVGAALWSPPGHWDIPLSELGRMLPSLTLSLRSRLLASARMSERMAQAHPTEPHWYLGFIGNLPKVRGQGVGHALLAARLTRCDELGAPTYLESSKPSNVPYYARYGFELTREVDVTGGGPPMWPMWRPPQD</sequence>
<evidence type="ECO:0000313" key="2">
    <source>
        <dbReference type="EMBL" id="ATL68733.1"/>
    </source>
</evidence>
<dbReference type="Pfam" id="PF00583">
    <property type="entry name" value="Acetyltransf_1"/>
    <property type="match status" value="1"/>
</dbReference>
<dbReference type="InterPro" id="IPR016181">
    <property type="entry name" value="Acyl_CoA_acyltransferase"/>
</dbReference>
<dbReference type="KEGG" id="ntp:CRH09_23640"/>
<dbReference type="CDD" id="cd04301">
    <property type="entry name" value="NAT_SF"/>
    <property type="match status" value="1"/>
</dbReference>
<dbReference type="EMBL" id="CP023778">
    <property type="protein sequence ID" value="ATL68733.1"/>
    <property type="molecule type" value="Genomic_DNA"/>
</dbReference>
<dbReference type="Gene3D" id="3.40.630.30">
    <property type="match status" value="1"/>
</dbReference>
<proteinExistence type="predicted"/>
<evidence type="ECO:0000313" key="3">
    <source>
        <dbReference type="Proteomes" id="UP000221961"/>
    </source>
</evidence>
<dbReference type="PANTHER" id="PTHR42791">
    <property type="entry name" value="GNAT FAMILY ACETYLTRANSFERASE"/>
    <property type="match status" value="1"/>
</dbReference>
<dbReference type="RefSeq" id="WP_098695799.1">
    <property type="nucleotide sequence ID" value="NZ_CP023778.1"/>
</dbReference>
<protein>
    <submittedName>
        <fullName evidence="2">GNAT family N-acetyltransferase</fullName>
    </submittedName>
</protein>
<accession>A0A291RMD3</accession>
<keyword evidence="2" id="KW-0808">Transferase</keyword>
<dbReference type="InterPro" id="IPR000182">
    <property type="entry name" value="GNAT_dom"/>
</dbReference>
<dbReference type="SUPFAM" id="SSF55729">
    <property type="entry name" value="Acyl-CoA N-acyltransferases (Nat)"/>
    <property type="match status" value="1"/>
</dbReference>
<dbReference type="PROSITE" id="PS51186">
    <property type="entry name" value="GNAT"/>
    <property type="match status" value="1"/>
</dbReference>
<name>A0A291RMD3_9NOCA</name>